<dbReference type="PANTHER" id="PTHR46401:SF2">
    <property type="entry name" value="GLYCOSYLTRANSFERASE WBBK-RELATED"/>
    <property type="match status" value="1"/>
</dbReference>
<dbReference type="GO" id="GO:0102318">
    <property type="term" value="F:2-deoxystreptamine glucosyltransferase activity"/>
    <property type="evidence" value="ECO:0007669"/>
    <property type="project" value="UniProtKB-EC"/>
</dbReference>
<dbReference type="EMBL" id="CP015136">
    <property type="protein sequence ID" value="AMY10601.1"/>
    <property type="molecule type" value="Genomic_DNA"/>
</dbReference>
<dbReference type="SUPFAM" id="SSF53756">
    <property type="entry name" value="UDP-Glycosyltransferase/glycogen phosphorylase"/>
    <property type="match status" value="1"/>
</dbReference>
<dbReference type="GO" id="GO:0009103">
    <property type="term" value="P:lipopolysaccharide biosynthetic process"/>
    <property type="evidence" value="ECO:0007669"/>
    <property type="project" value="TreeGrafter"/>
</dbReference>
<dbReference type="AlphaFoldDB" id="A0A143PQ93"/>
<dbReference type="STRING" id="1855912.LuPra_03839"/>
<evidence type="ECO:0000259" key="3">
    <source>
        <dbReference type="Pfam" id="PF13439"/>
    </source>
</evidence>
<dbReference type="CDD" id="cd03809">
    <property type="entry name" value="GT4_MtfB-like"/>
    <property type="match status" value="1"/>
</dbReference>
<dbReference type="InterPro" id="IPR001296">
    <property type="entry name" value="Glyco_trans_1"/>
</dbReference>
<feature type="domain" description="Glycosyltransferase subfamily 4-like N-terminal" evidence="3">
    <location>
        <begin position="15"/>
        <end position="174"/>
    </location>
</feature>
<evidence type="ECO:0000313" key="4">
    <source>
        <dbReference type="EMBL" id="AMY10601.1"/>
    </source>
</evidence>
<keyword evidence="5" id="KW-1185">Reference proteome</keyword>
<dbReference type="Gene3D" id="3.40.50.2000">
    <property type="entry name" value="Glycogen Phosphorylase B"/>
    <property type="match status" value="2"/>
</dbReference>
<keyword evidence="4" id="KW-0328">Glycosyltransferase</keyword>
<gene>
    <name evidence="4" type="primary">kanF_2</name>
    <name evidence="4" type="ORF">LuPra_03839</name>
</gene>
<accession>A0A143PQ93</accession>
<organism evidence="4 5">
    <name type="scientific">Luteitalea pratensis</name>
    <dbReference type="NCBI Taxonomy" id="1855912"/>
    <lineage>
        <taxon>Bacteria</taxon>
        <taxon>Pseudomonadati</taxon>
        <taxon>Acidobacteriota</taxon>
        <taxon>Vicinamibacteria</taxon>
        <taxon>Vicinamibacterales</taxon>
        <taxon>Vicinamibacteraceae</taxon>
        <taxon>Luteitalea</taxon>
    </lineage>
</organism>
<evidence type="ECO:0000256" key="1">
    <source>
        <dbReference type="ARBA" id="ARBA00022679"/>
    </source>
</evidence>
<dbReference type="RefSeq" id="WP_157899402.1">
    <property type="nucleotide sequence ID" value="NZ_CP015136.1"/>
</dbReference>
<dbReference type="PANTHER" id="PTHR46401">
    <property type="entry name" value="GLYCOSYLTRANSFERASE WBBK-RELATED"/>
    <property type="match status" value="1"/>
</dbReference>
<dbReference type="OrthoDB" id="9797829at2"/>
<reference evidence="4 5" key="1">
    <citation type="journal article" date="2016" name="Genome Announc.">
        <title>First Complete Genome Sequence of a Subdivision 6 Acidobacterium Strain.</title>
        <authorList>
            <person name="Huang S."/>
            <person name="Vieira S."/>
            <person name="Bunk B."/>
            <person name="Riedel T."/>
            <person name="Sproer C."/>
            <person name="Overmann J."/>
        </authorList>
    </citation>
    <scope>NUCLEOTIDE SEQUENCE [LARGE SCALE GENOMIC DNA]</scope>
    <source>
        <strain evidence="5">DSM 100886 HEG_-6_39</strain>
    </source>
</reference>
<keyword evidence="1 4" id="KW-0808">Transferase</keyword>
<sequence length="370" mass="40381">MRIGVDARELGGRPTGVGRYLRELLVRWQSDAACGGHELVMFTPRPGQDIWTTPKGRGARLSWHLVPGAGGTLWQQRDLARAAGAARLDVLFSPAYTAPLLVSIPSVVAQHDVSFAAHPEWYAWRHGLRLRWLARWSGRRAHTVLTLTQFSADQIEHYLGVARQRIRVIPLAVDYHDAASHAATAAPATPVVLFVGSIFERRHLPTLIEGVALARQTIPDLRLYVIGENRTEPRQDLEAIARACGAAEALHVRDYVPDAELEAAYASAGVFAFLSEYEGFGLTPLEAMRHRIPTVVLDTPVAREVYGGGARYVPAGDVNAVATALVELLRDPARRASQIAAGDAAVGRYRWHDAAAATWEALMAAGEPRP</sequence>
<reference evidence="5" key="2">
    <citation type="submission" date="2016-04" db="EMBL/GenBank/DDBJ databases">
        <title>First Complete Genome Sequence of a Subdivision 6 Acidobacterium.</title>
        <authorList>
            <person name="Huang S."/>
            <person name="Vieira S."/>
            <person name="Bunk B."/>
            <person name="Riedel T."/>
            <person name="Sproeer C."/>
            <person name="Overmann J."/>
        </authorList>
    </citation>
    <scope>NUCLEOTIDE SEQUENCE [LARGE SCALE GENOMIC DNA]</scope>
    <source>
        <strain evidence="5">DSM 100886 HEG_-6_39</strain>
    </source>
</reference>
<protein>
    <submittedName>
        <fullName evidence="4">2-deoxystreptamine glucosyltransferase</fullName>
        <ecNumber evidence="4">2.4.1.284</ecNumber>
    </submittedName>
</protein>
<evidence type="ECO:0000259" key="2">
    <source>
        <dbReference type="Pfam" id="PF00534"/>
    </source>
</evidence>
<evidence type="ECO:0000313" key="5">
    <source>
        <dbReference type="Proteomes" id="UP000076079"/>
    </source>
</evidence>
<feature type="domain" description="Glycosyl transferase family 1" evidence="2">
    <location>
        <begin position="188"/>
        <end position="341"/>
    </location>
</feature>
<dbReference type="Pfam" id="PF00534">
    <property type="entry name" value="Glycos_transf_1"/>
    <property type="match status" value="1"/>
</dbReference>
<dbReference type="EC" id="2.4.1.284" evidence="4"/>
<dbReference type="Pfam" id="PF13439">
    <property type="entry name" value="Glyco_transf_4"/>
    <property type="match status" value="1"/>
</dbReference>
<name>A0A143PQ93_LUTPR</name>
<dbReference type="Proteomes" id="UP000076079">
    <property type="component" value="Chromosome"/>
</dbReference>
<dbReference type="InterPro" id="IPR028098">
    <property type="entry name" value="Glyco_trans_4-like_N"/>
</dbReference>
<proteinExistence type="predicted"/>
<dbReference type="KEGG" id="abac:LuPra_03839"/>